<keyword evidence="5" id="KW-1185">Reference proteome</keyword>
<dbReference type="PANTHER" id="PTHR48081">
    <property type="entry name" value="AB HYDROLASE SUPERFAMILY PROTEIN C4A8.06C"/>
    <property type="match status" value="1"/>
</dbReference>
<dbReference type="EMBL" id="JACIJC010000001">
    <property type="protein sequence ID" value="MBB5684552.1"/>
    <property type="molecule type" value="Genomic_DNA"/>
</dbReference>
<dbReference type="PANTHER" id="PTHR48081:SF33">
    <property type="entry name" value="KYNURENINE FORMAMIDASE"/>
    <property type="match status" value="1"/>
</dbReference>
<dbReference type="RefSeq" id="WP_184014975.1">
    <property type="nucleotide sequence ID" value="NZ_JACIJC010000001.1"/>
</dbReference>
<accession>A0A7W9AFF9</accession>
<name>A0A7W9AFF9_9SPHN</name>
<organism evidence="4 5">
    <name type="scientific">Sphingobium boeckii</name>
    <dbReference type="NCBI Taxonomy" id="1082345"/>
    <lineage>
        <taxon>Bacteria</taxon>
        <taxon>Pseudomonadati</taxon>
        <taxon>Pseudomonadota</taxon>
        <taxon>Alphaproteobacteria</taxon>
        <taxon>Sphingomonadales</taxon>
        <taxon>Sphingomonadaceae</taxon>
        <taxon>Sphingobium</taxon>
    </lineage>
</organism>
<gene>
    <name evidence="4" type="ORF">FHS49_000543</name>
</gene>
<reference evidence="4 5" key="1">
    <citation type="submission" date="2020-08" db="EMBL/GenBank/DDBJ databases">
        <title>Genomic Encyclopedia of Type Strains, Phase IV (KMG-IV): sequencing the most valuable type-strain genomes for metagenomic binning, comparative biology and taxonomic classification.</title>
        <authorList>
            <person name="Goeker M."/>
        </authorList>
    </citation>
    <scope>NUCLEOTIDE SEQUENCE [LARGE SCALE GENOMIC DNA]</scope>
    <source>
        <strain evidence="4 5">DSM 25079</strain>
    </source>
</reference>
<evidence type="ECO:0000313" key="4">
    <source>
        <dbReference type="EMBL" id="MBB5684552.1"/>
    </source>
</evidence>
<dbReference type="SUPFAM" id="SSF53474">
    <property type="entry name" value="alpha/beta-Hydrolases"/>
    <property type="match status" value="1"/>
</dbReference>
<dbReference type="InterPro" id="IPR049492">
    <property type="entry name" value="BD-FAE-like_dom"/>
</dbReference>
<feature type="chain" id="PRO_5030669616" evidence="2">
    <location>
        <begin position="27"/>
        <end position="331"/>
    </location>
</feature>
<evidence type="ECO:0000256" key="2">
    <source>
        <dbReference type="SAM" id="SignalP"/>
    </source>
</evidence>
<keyword evidence="1" id="KW-0378">Hydrolase</keyword>
<dbReference type="Gene3D" id="3.40.50.1820">
    <property type="entry name" value="alpha/beta hydrolase"/>
    <property type="match status" value="1"/>
</dbReference>
<keyword evidence="2" id="KW-0732">Signal</keyword>
<dbReference type="Pfam" id="PF20434">
    <property type="entry name" value="BD-FAE"/>
    <property type="match status" value="1"/>
</dbReference>
<dbReference type="InterPro" id="IPR029058">
    <property type="entry name" value="AB_hydrolase_fold"/>
</dbReference>
<dbReference type="GO" id="GO:0016787">
    <property type="term" value="F:hydrolase activity"/>
    <property type="evidence" value="ECO:0007669"/>
    <property type="project" value="UniProtKB-KW"/>
</dbReference>
<sequence>MMRFMSMLMAAGLAALLACSNGGAAAAPKRPCLADVKKLCGLSRDREKIRACLIEKQDQLSQGCRAKIKEMRGAKDGAAIPAQKQPYGNDPKQISYVYPAMVGGRPPLIAFIHGGGWIHGDPVNTVWNKPAHFTQGYAFASIGYRLSPQVSIEEEARDVAAAIGALRRDANRLGFDPDRIILMGHSAGAHLAALVSTDSRYLGSDFGAVRGVVLLDGAGYDVASVMKGHGIEQRIYARAWGRDEAEWARLSPIHHTAAPNAPHWAILYVGSREESGNQSKAFVAALQQGGADAVVTAIPDTTHGRLNHELGTAGDYATDVVDAFVKTVVAG</sequence>
<comment type="caution">
    <text evidence="4">The sequence shown here is derived from an EMBL/GenBank/DDBJ whole genome shotgun (WGS) entry which is preliminary data.</text>
</comment>
<evidence type="ECO:0000313" key="5">
    <source>
        <dbReference type="Proteomes" id="UP000549617"/>
    </source>
</evidence>
<dbReference type="AlphaFoldDB" id="A0A7W9AFF9"/>
<protein>
    <submittedName>
        <fullName evidence="4">Acetyl esterase/lipase</fullName>
    </submittedName>
</protein>
<evidence type="ECO:0000256" key="1">
    <source>
        <dbReference type="ARBA" id="ARBA00022801"/>
    </source>
</evidence>
<evidence type="ECO:0000259" key="3">
    <source>
        <dbReference type="Pfam" id="PF20434"/>
    </source>
</evidence>
<proteinExistence type="predicted"/>
<feature type="domain" description="BD-FAE-like" evidence="3">
    <location>
        <begin position="99"/>
        <end position="199"/>
    </location>
</feature>
<dbReference type="PROSITE" id="PS51257">
    <property type="entry name" value="PROKAR_LIPOPROTEIN"/>
    <property type="match status" value="1"/>
</dbReference>
<dbReference type="InterPro" id="IPR050300">
    <property type="entry name" value="GDXG_lipolytic_enzyme"/>
</dbReference>
<feature type="signal peptide" evidence="2">
    <location>
        <begin position="1"/>
        <end position="26"/>
    </location>
</feature>
<dbReference type="Proteomes" id="UP000549617">
    <property type="component" value="Unassembled WGS sequence"/>
</dbReference>